<evidence type="ECO:0000313" key="1">
    <source>
        <dbReference type="EMBL" id="RKF62639.1"/>
    </source>
</evidence>
<proteinExistence type="predicted"/>
<dbReference type="Proteomes" id="UP000285405">
    <property type="component" value="Unassembled WGS sequence"/>
</dbReference>
<dbReference type="EMBL" id="MCBR01014602">
    <property type="protein sequence ID" value="RKF62639.1"/>
    <property type="molecule type" value="Genomic_DNA"/>
</dbReference>
<name>A0A420HYY5_9PEZI</name>
<evidence type="ECO:0000313" key="2">
    <source>
        <dbReference type="Proteomes" id="UP000285405"/>
    </source>
</evidence>
<reference evidence="1 2" key="1">
    <citation type="journal article" date="2018" name="BMC Genomics">
        <title>Comparative genome analyses reveal sequence features reflecting distinct modes of host-adaptation between dicot and monocot powdery mildew.</title>
        <authorList>
            <person name="Wu Y."/>
            <person name="Ma X."/>
            <person name="Pan Z."/>
            <person name="Kale S.D."/>
            <person name="Song Y."/>
            <person name="King H."/>
            <person name="Zhang Q."/>
            <person name="Presley C."/>
            <person name="Deng X."/>
            <person name="Wei C.I."/>
            <person name="Xiao S."/>
        </authorList>
    </citation>
    <scope>NUCLEOTIDE SEQUENCE [LARGE SCALE GENOMIC DNA]</scope>
    <source>
        <strain evidence="1">UCSC1</strain>
    </source>
</reference>
<comment type="caution">
    <text evidence="1">The sequence shown here is derived from an EMBL/GenBank/DDBJ whole genome shotgun (WGS) entry which is preliminary data.</text>
</comment>
<accession>A0A420HYY5</accession>
<dbReference type="AlphaFoldDB" id="A0A420HYY5"/>
<protein>
    <submittedName>
        <fullName evidence="1">Uncharacterized protein</fullName>
    </submittedName>
</protein>
<gene>
    <name evidence="1" type="ORF">GcC1_146005</name>
</gene>
<sequence>MQIGEIHLIARIRDAEVTPCRSHNFLKAQARGRSGREIEENFGANDIYSLRWAKSRFLVRQAVLGSPPYATTQPATLPGDNVGARTGSWEMPAERIGFPGRNRYAPVR</sequence>
<organism evidence="1 2">
    <name type="scientific">Golovinomyces cichoracearum</name>
    <dbReference type="NCBI Taxonomy" id="62708"/>
    <lineage>
        <taxon>Eukaryota</taxon>
        <taxon>Fungi</taxon>
        <taxon>Dikarya</taxon>
        <taxon>Ascomycota</taxon>
        <taxon>Pezizomycotina</taxon>
        <taxon>Leotiomycetes</taxon>
        <taxon>Erysiphales</taxon>
        <taxon>Erysiphaceae</taxon>
        <taxon>Golovinomyces</taxon>
    </lineage>
</organism>